<protein>
    <submittedName>
        <fullName evidence="2">Uncharacterized protein</fullName>
    </submittedName>
</protein>
<organism evidence="2 3">
    <name type="scientific">Mariniphaga anaerophila</name>
    <dbReference type="NCBI Taxonomy" id="1484053"/>
    <lineage>
        <taxon>Bacteria</taxon>
        <taxon>Pseudomonadati</taxon>
        <taxon>Bacteroidota</taxon>
        <taxon>Bacteroidia</taxon>
        <taxon>Marinilabiliales</taxon>
        <taxon>Prolixibacteraceae</taxon>
        <taxon>Mariniphaga</taxon>
    </lineage>
</organism>
<keyword evidence="3" id="KW-1185">Reference proteome</keyword>
<gene>
    <name evidence="2" type="ORF">SAMN05444274_102193</name>
</gene>
<sequence>MNGANNMHSNAGHCNLFRNRGSANSPANDDLFQPSPKNKPVVFRKTQKGINRLKQIEFENDMTSARFRYDTFILTITN</sequence>
<evidence type="ECO:0000313" key="2">
    <source>
        <dbReference type="EMBL" id="SHE71864.1"/>
    </source>
</evidence>
<name>A0A1M4VS41_9BACT</name>
<feature type="region of interest" description="Disordered" evidence="1">
    <location>
        <begin position="1"/>
        <end position="40"/>
    </location>
</feature>
<dbReference type="AlphaFoldDB" id="A0A1M4VS41"/>
<reference evidence="2 3" key="1">
    <citation type="submission" date="2016-11" db="EMBL/GenBank/DDBJ databases">
        <authorList>
            <person name="Jaros S."/>
            <person name="Januszkiewicz K."/>
            <person name="Wedrychowicz H."/>
        </authorList>
    </citation>
    <scope>NUCLEOTIDE SEQUENCE [LARGE SCALE GENOMIC DNA]</scope>
    <source>
        <strain evidence="2 3">DSM 26910</strain>
    </source>
</reference>
<dbReference type="EMBL" id="FQUM01000002">
    <property type="protein sequence ID" value="SHE71864.1"/>
    <property type="molecule type" value="Genomic_DNA"/>
</dbReference>
<dbReference type="STRING" id="1484053.SAMN05444274_102193"/>
<dbReference type="Proteomes" id="UP000184164">
    <property type="component" value="Unassembled WGS sequence"/>
</dbReference>
<evidence type="ECO:0000256" key="1">
    <source>
        <dbReference type="SAM" id="MobiDB-lite"/>
    </source>
</evidence>
<evidence type="ECO:0000313" key="3">
    <source>
        <dbReference type="Proteomes" id="UP000184164"/>
    </source>
</evidence>
<accession>A0A1M4VS41</accession>
<proteinExistence type="predicted"/>